<evidence type="ECO:0000313" key="2">
    <source>
        <dbReference type="EMBL" id="JAG49943.1"/>
    </source>
</evidence>
<name>A0A0K8S9I9_LYGHE</name>
<protein>
    <submittedName>
        <fullName evidence="2">Uncharacterized protein</fullName>
    </submittedName>
</protein>
<dbReference type="EMBL" id="GBRD01015883">
    <property type="protein sequence ID" value="JAG49943.1"/>
    <property type="molecule type" value="Transcribed_RNA"/>
</dbReference>
<feature type="compositionally biased region" description="Basic and acidic residues" evidence="1">
    <location>
        <begin position="154"/>
        <end position="163"/>
    </location>
</feature>
<feature type="region of interest" description="Disordered" evidence="1">
    <location>
        <begin position="110"/>
        <end position="171"/>
    </location>
</feature>
<feature type="region of interest" description="Disordered" evidence="1">
    <location>
        <begin position="1"/>
        <end position="39"/>
    </location>
</feature>
<organism evidence="2">
    <name type="scientific">Lygus hesperus</name>
    <name type="common">Western plant bug</name>
    <dbReference type="NCBI Taxonomy" id="30085"/>
    <lineage>
        <taxon>Eukaryota</taxon>
        <taxon>Metazoa</taxon>
        <taxon>Ecdysozoa</taxon>
        <taxon>Arthropoda</taxon>
        <taxon>Hexapoda</taxon>
        <taxon>Insecta</taxon>
        <taxon>Pterygota</taxon>
        <taxon>Neoptera</taxon>
        <taxon>Paraneoptera</taxon>
        <taxon>Hemiptera</taxon>
        <taxon>Heteroptera</taxon>
        <taxon>Panheteroptera</taxon>
        <taxon>Cimicomorpha</taxon>
        <taxon>Miridae</taxon>
        <taxon>Mirini</taxon>
        <taxon>Lygus</taxon>
    </lineage>
</organism>
<feature type="compositionally biased region" description="Polar residues" evidence="1">
    <location>
        <begin position="61"/>
        <end position="90"/>
    </location>
</feature>
<dbReference type="AlphaFoldDB" id="A0A0K8S9I9"/>
<feature type="compositionally biased region" description="Basic residues" evidence="1">
    <location>
        <begin position="1"/>
        <end position="18"/>
    </location>
</feature>
<reference evidence="2" key="1">
    <citation type="submission" date="2014-09" db="EMBL/GenBank/DDBJ databases">
        <authorList>
            <person name="Magalhaes I.L.F."/>
            <person name="Oliveira U."/>
            <person name="Santos F.R."/>
            <person name="Vidigal T.H.D.A."/>
            <person name="Brescovit A.D."/>
            <person name="Santos A.J."/>
        </authorList>
    </citation>
    <scope>NUCLEOTIDE SEQUENCE</scope>
</reference>
<feature type="compositionally biased region" description="Polar residues" evidence="1">
    <location>
        <begin position="111"/>
        <end position="131"/>
    </location>
</feature>
<evidence type="ECO:0000256" key="1">
    <source>
        <dbReference type="SAM" id="MobiDB-lite"/>
    </source>
</evidence>
<accession>A0A0K8S9I9</accession>
<sequence>MARKKKTKAVTAKQKKDKAKFDRATSQSDNDASDTGVLNNSDVSELTLCINDSDLVIVSEPTASSGSRMTENQTPKQSGSSNKISVSEASSPFTVADTVIVNLAEDFSPVKTLSSVKSNDDVTNQSSSTTRSKAKLGGPSLCSTSSHSASSRPVGEECLSREHHTGRRNYY</sequence>
<feature type="compositionally biased region" description="Low complexity" evidence="1">
    <location>
        <begin position="140"/>
        <end position="151"/>
    </location>
</feature>
<feature type="region of interest" description="Disordered" evidence="1">
    <location>
        <begin position="60"/>
        <end position="90"/>
    </location>
</feature>
<proteinExistence type="predicted"/>